<proteinExistence type="predicted"/>
<dbReference type="RefSeq" id="WP_142816608.1">
    <property type="nucleotide sequence ID" value="NZ_CP033895.1"/>
</dbReference>
<gene>
    <name evidence="3" type="ORF">EGO53_28695</name>
</gene>
<dbReference type="AlphaFoldDB" id="A0A515D5S6"/>
<feature type="signal peptide" evidence="1">
    <location>
        <begin position="1"/>
        <end position="19"/>
    </location>
</feature>
<reference evidence="3 4" key="1">
    <citation type="submission" date="2018-11" db="EMBL/GenBank/DDBJ databases">
        <title>The first complete genome of Serratia liquefaciens isolated from metalophyte plant revel distinctness adaptive mechanisms in an extreme habitat.</title>
        <authorList>
            <person name="Caneschi W.L."/>
            <person name="Sanchez A.B."/>
            <person name="Felestrino E.B."/>
            <person name="Assis R.A.B."/>
            <person name="Lemes C.G.C."/>
            <person name="Cordeiro I.F."/>
            <person name="Fonseca N.P."/>
            <person name="Villa M."/>
            <person name="Vieira I.T."/>
            <person name="Moraes L.A."/>
            <person name="Kamino L.H.Y."/>
            <person name="do Carmo F."/>
            <person name="Garcia C.M."/>
            <person name="Almeida N.F."/>
            <person name="Silva R.S."/>
            <person name="Ferro J.A."/>
            <person name="Ferro M.I.T."/>
            <person name="Varani A.M."/>
            <person name="Ferreira R.M."/>
            <person name="dos Santos V.L."/>
            <person name="Silva U.C."/>
            <person name="Setubal J.C."/>
            <person name="Moreira L.M."/>
        </authorList>
    </citation>
    <scope>NUCLEOTIDE SEQUENCE [LARGE SCALE GENOMIC DNA]</scope>
    <source>
        <strain evidence="3 4">FG3</strain>
        <plasmid evidence="3 4">p2-125</plasmid>
    </source>
</reference>
<dbReference type="Gene3D" id="1.10.530.10">
    <property type="match status" value="1"/>
</dbReference>
<evidence type="ECO:0000256" key="1">
    <source>
        <dbReference type="SAM" id="SignalP"/>
    </source>
</evidence>
<evidence type="ECO:0000313" key="4">
    <source>
        <dbReference type="Proteomes" id="UP000317572"/>
    </source>
</evidence>
<dbReference type="EMBL" id="CP033895">
    <property type="protein sequence ID" value="QDL35764.1"/>
    <property type="molecule type" value="Genomic_DNA"/>
</dbReference>
<geneLocation type="plasmid" evidence="3 4">
    <name>p2-125</name>
</geneLocation>
<dbReference type="CDD" id="cd13400">
    <property type="entry name" value="LT_IagB-like"/>
    <property type="match status" value="1"/>
</dbReference>
<dbReference type="Proteomes" id="UP000317572">
    <property type="component" value="Plasmid p2-125"/>
</dbReference>
<dbReference type="SUPFAM" id="SSF53955">
    <property type="entry name" value="Lysozyme-like"/>
    <property type="match status" value="1"/>
</dbReference>
<organism evidence="3 4">
    <name type="scientific">Serratia liquefaciens</name>
    <dbReference type="NCBI Taxonomy" id="614"/>
    <lineage>
        <taxon>Bacteria</taxon>
        <taxon>Pseudomonadati</taxon>
        <taxon>Pseudomonadota</taxon>
        <taxon>Gammaproteobacteria</taxon>
        <taxon>Enterobacterales</taxon>
        <taxon>Yersiniaceae</taxon>
        <taxon>Serratia</taxon>
    </lineage>
</organism>
<feature type="domain" description="Transglycosylase SLT" evidence="2">
    <location>
        <begin position="22"/>
        <end position="136"/>
    </location>
</feature>
<dbReference type="InterPro" id="IPR023346">
    <property type="entry name" value="Lysozyme-like_dom_sf"/>
</dbReference>
<protein>
    <submittedName>
        <fullName evidence="3">Lytic transglycosylase</fullName>
    </submittedName>
</protein>
<keyword evidence="3" id="KW-0614">Plasmid</keyword>
<keyword evidence="1" id="KW-0732">Signal</keyword>
<sequence>MKKMAVFTVSLLFSGMVNASDCFALAGRDYKIDPDLLRAIAWNESRFNMSAIGTNKDGSIDMSLMQINSQHIPKLAAMGITRKALMSDACMNIYTGAYFLALAFNKWGIGWHAVGAYNAGFKESPKQAQRRYKYASKIEKTYRAIKASKQQPLLVQNP</sequence>
<dbReference type="Pfam" id="PF01464">
    <property type="entry name" value="SLT"/>
    <property type="match status" value="1"/>
</dbReference>
<feature type="chain" id="PRO_5022057400" evidence="1">
    <location>
        <begin position="20"/>
        <end position="158"/>
    </location>
</feature>
<accession>A0A515D5S6</accession>
<evidence type="ECO:0000259" key="2">
    <source>
        <dbReference type="Pfam" id="PF01464"/>
    </source>
</evidence>
<evidence type="ECO:0000313" key="3">
    <source>
        <dbReference type="EMBL" id="QDL35764.1"/>
    </source>
</evidence>
<name>A0A515D5S6_SERLI</name>
<dbReference type="InterPro" id="IPR008258">
    <property type="entry name" value="Transglycosylase_SLT_dom_1"/>
</dbReference>